<evidence type="ECO:0000256" key="2">
    <source>
        <dbReference type="ARBA" id="ARBA00022840"/>
    </source>
</evidence>
<comment type="caution">
    <text evidence="3">The sequence shown here is derived from an EMBL/GenBank/DDBJ whole genome shotgun (WGS) entry which is preliminary data.</text>
</comment>
<dbReference type="EMBL" id="LJCR01002779">
    <property type="protein sequence ID" value="KPV48285.1"/>
    <property type="molecule type" value="Genomic_DNA"/>
</dbReference>
<keyword evidence="4" id="KW-1185">Reference proteome</keyword>
<dbReference type="AlphaFoldDB" id="A0A0N8PQW8"/>
<evidence type="ECO:0000256" key="1">
    <source>
        <dbReference type="ARBA" id="ARBA00022741"/>
    </source>
</evidence>
<reference evidence="3 4" key="1">
    <citation type="submission" date="2015-09" db="EMBL/GenBank/DDBJ databases">
        <title>Draft genome sequence of Kouleothrix aurantiaca JCM 19913.</title>
        <authorList>
            <person name="Hemp J."/>
        </authorList>
    </citation>
    <scope>NUCLEOTIDE SEQUENCE [LARGE SCALE GENOMIC DNA]</scope>
    <source>
        <strain evidence="3 4">COM-B</strain>
    </source>
</reference>
<evidence type="ECO:0000313" key="4">
    <source>
        <dbReference type="Proteomes" id="UP000050509"/>
    </source>
</evidence>
<dbReference type="Pfam" id="PF13424">
    <property type="entry name" value="TPR_12"/>
    <property type="match status" value="1"/>
</dbReference>
<dbReference type="InterPro" id="IPR011990">
    <property type="entry name" value="TPR-like_helical_dom_sf"/>
</dbReference>
<dbReference type="GO" id="GO:0005737">
    <property type="term" value="C:cytoplasm"/>
    <property type="evidence" value="ECO:0007669"/>
    <property type="project" value="TreeGrafter"/>
</dbReference>
<protein>
    <recommendedName>
        <fullName evidence="5">Tetratricopeptide repeat protein</fullName>
    </recommendedName>
</protein>
<dbReference type="PANTHER" id="PTHR16305:SF28">
    <property type="entry name" value="GUANYLATE CYCLASE DOMAIN-CONTAINING PROTEIN"/>
    <property type="match status" value="1"/>
</dbReference>
<evidence type="ECO:0000313" key="3">
    <source>
        <dbReference type="EMBL" id="KPV48285.1"/>
    </source>
</evidence>
<dbReference type="GO" id="GO:0005524">
    <property type="term" value="F:ATP binding"/>
    <property type="evidence" value="ECO:0007669"/>
    <property type="project" value="UniProtKB-KW"/>
</dbReference>
<evidence type="ECO:0008006" key="5">
    <source>
        <dbReference type="Google" id="ProtNLM"/>
    </source>
</evidence>
<feature type="non-terminal residue" evidence="3">
    <location>
        <position position="284"/>
    </location>
</feature>
<dbReference type="Proteomes" id="UP000050509">
    <property type="component" value="Unassembled WGS sequence"/>
</dbReference>
<name>A0A0N8PQW8_9CHLR</name>
<accession>A0A0N8PQW8</accession>
<feature type="non-terminal residue" evidence="3">
    <location>
        <position position="1"/>
    </location>
</feature>
<keyword evidence="2" id="KW-0067">ATP-binding</keyword>
<keyword evidence="1" id="KW-0547">Nucleotide-binding</keyword>
<dbReference type="SUPFAM" id="SSF48452">
    <property type="entry name" value="TPR-like"/>
    <property type="match status" value="1"/>
</dbReference>
<dbReference type="PANTHER" id="PTHR16305">
    <property type="entry name" value="TESTICULAR SOLUBLE ADENYLYL CYCLASE"/>
    <property type="match status" value="1"/>
</dbReference>
<dbReference type="GO" id="GO:0004016">
    <property type="term" value="F:adenylate cyclase activity"/>
    <property type="evidence" value="ECO:0007669"/>
    <property type="project" value="TreeGrafter"/>
</dbReference>
<gene>
    <name evidence="3" type="ORF">SE17_38900</name>
</gene>
<sequence length="284" mass="32262">RLDRLPPAQQMALKVASVIGRIFQLRGLQGVYPGDDERQRLPEHLSRLVELDITLLQGNEPELAYIFKHALTREVAYQLLLFSQRRRLHRAVAEWYAQSYADNLAPHYALLAYHWVQSLGDTPDDPAATNTALNYLELAGDQAVQTSAYREAIEFFKEALAIDEWAGGGDALVRARWMGRIGAAYRGWGRYTQSLEWLEGALNLLGEPMPSNGPSMGGRMITEIFRQLLHRIQPRRWIGRADPARRPELHELAAVYQLVSEMTFFANQKGASLYAVLRMMNISE</sequence>
<proteinExistence type="predicted"/>
<organism evidence="3 4">
    <name type="scientific">Kouleothrix aurantiaca</name>
    <dbReference type="NCBI Taxonomy" id="186479"/>
    <lineage>
        <taxon>Bacteria</taxon>
        <taxon>Bacillati</taxon>
        <taxon>Chloroflexota</taxon>
        <taxon>Chloroflexia</taxon>
        <taxon>Chloroflexales</taxon>
        <taxon>Roseiflexineae</taxon>
        <taxon>Roseiflexaceae</taxon>
        <taxon>Kouleothrix</taxon>
    </lineage>
</organism>
<dbReference type="Gene3D" id="1.25.40.10">
    <property type="entry name" value="Tetratricopeptide repeat domain"/>
    <property type="match status" value="1"/>
</dbReference>